<protein>
    <submittedName>
        <fullName evidence="1">Uncharacterized protein</fullName>
    </submittedName>
</protein>
<evidence type="ECO:0000313" key="2">
    <source>
        <dbReference type="Proteomes" id="UP001301731"/>
    </source>
</evidence>
<dbReference type="EMBL" id="CP137573">
    <property type="protein sequence ID" value="WOX25194.1"/>
    <property type="molecule type" value="Genomic_DNA"/>
</dbReference>
<name>A0ABZ0M0A5_9ACTN</name>
<proteinExistence type="predicted"/>
<dbReference type="RefSeq" id="WP_318107632.1">
    <property type="nucleotide sequence ID" value="NZ_CP137573.1"/>
</dbReference>
<gene>
    <name evidence="1" type="ORF">R2D22_28955</name>
</gene>
<keyword evidence="2" id="KW-1185">Reference proteome</keyword>
<accession>A0ABZ0M0A5</accession>
<dbReference type="Proteomes" id="UP001301731">
    <property type="component" value="Chromosome"/>
</dbReference>
<evidence type="ECO:0000313" key="1">
    <source>
        <dbReference type="EMBL" id="WOX25194.1"/>
    </source>
</evidence>
<organism evidence="1 2">
    <name type="scientific">Streptomyces solicathayae</name>
    <dbReference type="NCBI Taxonomy" id="3081768"/>
    <lineage>
        <taxon>Bacteria</taxon>
        <taxon>Bacillati</taxon>
        <taxon>Actinomycetota</taxon>
        <taxon>Actinomycetes</taxon>
        <taxon>Kitasatosporales</taxon>
        <taxon>Streptomycetaceae</taxon>
        <taxon>Streptomyces</taxon>
    </lineage>
</organism>
<sequence>MSADVERERWELRTGEGVGPLKFGMSPAEVADALLVSGPLVRVGGLYEQEDFPDGVNAFYDAGKLACVALDAVTGPQVFLAGFPLAGSDPVQGHQFLLDHAAEPGNWILYTPDESLSLTDLGLLLRSQRVGNARLTRPLFVKEEWLESQYFRDHLPLEDASG</sequence>
<reference evidence="1 2" key="1">
    <citation type="submission" date="2023-10" db="EMBL/GenBank/DDBJ databases">
        <title>The genome sequence of Streptomyces sp. HUAS YS2.</title>
        <authorList>
            <person name="Mo P."/>
        </authorList>
    </citation>
    <scope>NUCLEOTIDE SEQUENCE [LARGE SCALE GENOMIC DNA]</scope>
    <source>
        <strain evidence="1 2">HUAS YS2</strain>
    </source>
</reference>